<dbReference type="AlphaFoldDB" id="A0A1I6DW02"/>
<comment type="cofactor">
    <cofactor evidence="8">
        <name>tungstopterin</name>
        <dbReference type="ChEBI" id="CHEBI:30402"/>
    </cofactor>
</comment>
<evidence type="ECO:0000256" key="5">
    <source>
        <dbReference type="ARBA" id="ARBA00023002"/>
    </source>
</evidence>
<name>A0A1I6DW02_9FIRM</name>
<keyword evidence="4" id="KW-0479">Metal-binding</keyword>
<dbReference type="InterPro" id="IPR013984">
    <property type="entry name" value="Ald_Fedxn_OxRdtase_dom2"/>
</dbReference>
<proteinExistence type="inferred from homology"/>
<dbReference type="PANTHER" id="PTHR30038:SF0">
    <property type="entry name" value="TUNGSTEN-CONTAINING ALDEHYDE FERREDOXIN OXIDOREDUCTASE"/>
    <property type="match status" value="1"/>
</dbReference>
<evidence type="ECO:0000256" key="6">
    <source>
        <dbReference type="ARBA" id="ARBA00023004"/>
    </source>
</evidence>
<dbReference type="SUPFAM" id="SSF48310">
    <property type="entry name" value="Aldehyde ferredoxin oxidoreductase, C-terminal domains"/>
    <property type="match status" value="1"/>
</dbReference>
<dbReference type="SMART" id="SM00790">
    <property type="entry name" value="AFOR_N"/>
    <property type="match status" value="1"/>
</dbReference>
<evidence type="ECO:0000256" key="1">
    <source>
        <dbReference type="ARBA" id="ARBA00001966"/>
    </source>
</evidence>
<dbReference type="Gene3D" id="1.10.569.10">
    <property type="entry name" value="Aldehyde Ferredoxin Oxidoreductase Protein, subunit A, domain 2"/>
    <property type="match status" value="1"/>
</dbReference>
<dbReference type="InterPro" id="IPR013985">
    <property type="entry name" value="Ald_Fedxn_OxRdtase_dom3"/>
</dbReference>
<dbReference type="InterPro" id="IPR013983">
    <property type="entry name" value="Ald_Fedxn_OxRdtase_N"/>
</dbReference>
<dbReference type="PANTHER" id="PTHR30038">
    <property type="entry name" value="ALDEHYDE FERREDOXIN OXIDOREDUCTASE"/>
    <property type="match status" value="1"/>
</dbReference>
<keyword evidence="3" id="KW-0004">4Fe-4S</keyword>
<feature type="domain" description="Aldehyde ferredoxin oxidoreductase N-terminal" evidence="9">
    <location>
        <begin position="5"/>
        <end position="207"/>
    </location>
</feature>
<dbReference type="Pfam" id="PF02730">
    <property type="entry name" value="AFOR_N"/>
    <property type="match status" value="1"/>
</dbReference>
<evidence type="ECO:0000256" key="3">
    <source>
        <dbReference type="ARBA" id="ARBA00022485"/>
    </source>
</evidence>
<dbReference type="STRING" id="39060.SAMN05660706_11928"/>
<protein>
    <submittedName>
        <fullName evidence="10">Aldehyde:ferredoxin oxidoreductase</fullName>
    </submittedName>
</protein>
<dbReference type="InterPro" id="IPR036503">
    <property type="entry name" value="Ald_Fedxn_OxRdtase_N_sf"/>
</dbReference>
<dbReference type="InterPro" id="IPR051919">
    <property type="entry name" value="W-dependent_AOR"/>
</dbReference>
<accession>A0A1I6DW02</accession>
<evidence type="ECO:0000256" key="7">
    <source>
        <dbReference type="ARBA" id="ARBA00023014"/>
    </source>
</evidence>
<organism evidence="10 11">
    <name type="scientific">Desulfoscipio geothermicus DSM 3669</name>
    <dbReference type="NCBI Taxonomy" id="1121426"/>
    <lineage>
        <taxon>Bacteria</taxon>
        <taxon>Bacillati</taxon>
        <taxon>Bacillota</taxon>
        <taxon>Clostridia</taxon>
        <taxon>Eubacteriales</taxon>
        <taxon>Desulfallaceae</taxon>
        <taxon>Desulfoscipio</taxon>
    </lineage>
</organism>
<evidence type="ECO:0000313" key="10">
    <source>
        <dbReference type="EMBL" id="SFR09690.1"/>
    </source>
</evidence>
<dbReference type="GO" id="GO:0051539">
    <property type="term" value="F:4 iron, 4 sulfur cluster binding"/>
    <property type="evidence" value="ECO:0007669"/>
    <property type="project" value="UniProtKB-KW"/>
</dbReference>
<dbReference type="Pfam" id="PF01314">
    <property type="entry name" value="AFOR_C"/>
    <property type="match status" value="1"/>
</dbReference>
<comment type="similarity">
    <text evidence="2">Belongs to the AOR/FOR family.</text>
</comment>
<dbReference type="InterPro" id="IPR036021">
    <property type="entry name" value="Tungsten_al_ferr_oxy-like_C"/>
</dbReference>
<sequence length="630" mass="68558">MAYGYTGKILIINLTTGNFSIDEHDEIFYRQYLGGPGIGAYYALREIKPGIDPLAPENVLIFAAGVVTGTPAPAVPRYTVCAKSPLTGGIGRSEAGGWWGPELKAAGFDAVVVKGKADHPVYLKIEDGTYELRDARHLWGKETDECQRLIREELGARYRVVQIGPGGENMVLFANIVNELAHFNGRNGLGAVMGAKNLKAIAVKGSNKVPCFDEETVKNTTRWAAANMKDHPPAYGLHKAGTPGGVTIVNAGGALPTRNWQENTFDRAAEIGSDKLEEILIQRGGCYSCPIRCKRVVKVEKEDLNVDPALGGPEYETLVCLGSNLGIGNIELIAKANELCNKYTLDTISMGMTISFAMECFEKGLITTEDTGGLELKFGNETILLPLIKLTAYKEGFGAKLALGSARLAGEIGQGSEQFLLQVKNQEVPAHDPRVKTGVGLQYALSSHGADHWTAQHDPFFQEAGSPGLQALEPLGIFKPVSATALSADKVRLIYYTHLMTVMYDCLGVCVFGYVARSIVPVDKLVEMARAVTGWNASTWGLLKAAERTSVMLRLFNNREGFTSRDDTLPKRLLEAVPTGPLSGKNKIDEQLFGELIKLYYQMAGWDEDGKPTAAKLYELDLDWALEYIN</sequence>
<keyword evidence="5" id="KW-0560">Oxidoreductase</keyword>
<comment type="cofactor">
    <cofactor evidence="1">
        <name>[4Fe-4S] cluster</name>
        <dbReference type="ChEBI" id="CHEBI:49883"/>
    </cofactor>
</comment>
<gene>
    <name evidence="10" type="ORF">SAMN05660706_11928</name>
</gene>
<dbReference type="GO" id="GO:0046872">
    <property type="term" value="F:metal ion binding"/>
    <property type="evidence" value="ECO:0007669"/>
    <property type="project" value="UniProtKB-KW"/>
</dbReference>
<dbReference type="Proteomes" id="UP000199584">
    <property type="component" value="Unassembled WGS sequence"/>
</dbReference>
<dbReference type="OrthoDB" id="9763894at2"/>
<evidence type="ECO:0000313" key="11">
    <source>
        <dbReference type="Proteomes" id="UP000199584"/>
    </source>
</evidence>
<reference evidence="11" key="1">
    <citation type="submission" date="2016-10" db="EMBL/GenBank/DDBJ databases">
        <authorList>
            <person name="Varghese N."/>
            <person name="Submissions S."/>
        </authorList>
    </citation>
    <scope>NUCLEOTIDE SEQUENCE [LARGE SCALE GENOMIC DNA]</scope>
    <source>
        <strain evidence="11">DSM 3669</strain>
    </source>
</reference>
<keyword evidence="11" id="KW-1185">Reference proteome</keyword>
<evidence type="ECO:0000256" key="4">
    <source>
        <dbReference type="ARBA" id="ARBA00022723"/>
    </source>
</evidence>
<dbReference type="EMBL" id="FOYM01000019">
    <property type="protein sequence ID" value="SFR09690.1"/>
    <property type="molecule type" value="Genomic_DNA"/>
</dbReference>
<dbReference type="SUPFAM" id="SSF56228">
    <property type="entry name" value="Aldehyde ferredoxin oxidoreductase, N-terminal domain"/>
    <property type="match status" value="1"/>
</dbReference>
<dbReference type="Gene3D" id="1.10.599.10">
    <property type="entry name" value="Aldehyde Ferredoxin Oxidoreductase Protein, subunit A, domain 3"/>
    <property type="match status" value="1"/>
</dbReference>
<dbReference type="GO" id="GO:0016625">
    <property type="term" value="F:oxidoreductase activity, acting on the aldehyde or oxo group of donors, iron-sulfur protein as acceptor"/>
    <property type="evidence" value="ECO:0007669"/>
    <property type="project" value="InterPro"/>
</dbReference>
<dbReference type="GO" id="GO:0009055">
    <property type="term" value="F:electron transfer activity"/>
    <property type="evidence" value="ECO:0007669"/>
    <property type="project" value="InterPro"/>
</dbReference>
<evidence type="ECO:0000256" key="8">
    <source>
        <dbReference type="ARBA" id="ARBA00049934"/>
    </source>
</evidence>
<evidence type="ECO:0000259" key="9">
    <source>
        <dbReference type="SMART" id="SM00790"/>
    </source>
</evidence>
<dbReference type="Gene3D" id="3.60.9.10">
    <property type="entry name" value="Aldehyde ferredoxin oxidoreductase, N-terminal domain"/>
    <property type="match status" value="1"/>
</dbReference>
<dbReference type="RefSeq" id="WP_092484462.1">
    <property type="nucleotide sequence ID" value="NZ_FOYM01000019.1"/>
</dbReference>
<evidence type="ECO:0000256" key="2">
    <source>
        <dbReference type="ARBA" id="ARBA00011032"/>
    </source>
</evidence>
<keyword evidence="6" id="KW-0408">Iron</keyword>
<keyword evidence="7" id="KW-0411">Iron-sulfur</keyword>
<dbReference type="InterPro" id="IPR001203">
    <property type="entry name" value="OxRdtase_Ald_Fedxn_C"/>
</dbReference>